<name>A0A506PGD6_9FLAO</name>
<dbReference type="Proteomes" id="UP000317332">
    <property type="component" value="Unassembled WGS sequence"/>
</dbReference>
<keyword evidence="1" id="KW-0732">Signal</keyword>
<organism evidence="2 3">
    <name type="scientific">Paucihalobacter ruber</name>
    <dbReference type="NCBI Taxonomy" id="2567861"/>
    <lineage>
        <taxon>Bacteria</taxon>
        <taxon>Pseudomonadati</taxon>
        <taxon>Bacteroidota</taxon>
        <taxon>Flavobacteriia</taxon>
        <taxon>Flavobacteriales</taxon>
        <taxon>Flavobacteriaceae</taxon>
        <taxon>Paucihalobacter</taxon>
    </lineage>
</organism>
<evidence type="ECO:0000313" key="2">
    <source>
        <dbReference type="EMBL" id="TPV32921.1"/>
    </source>
</evidence>
<reference evidence="2 3" key="1">
    <citation type="submission" date="2019-06" db="EMBL/GenBank/DDBJ databases">
        <title>Flavobacteriaceae Paucihalobacterium erythroidium CWB-1, complete genome.</title>
        <authorList>
            <person name="Wu S."/>
        </authorList>
    </citation>
    <scope>NUCLEOTIDE SEQUENCE [LARGE SCALE GENOMIC DNA]</scope>
    <source>
        <strain evidence="2 3">CWB-1</strain>
    </source>
</reference>
<protein>
    <submittedName>
        <fullName evidence="2">DUF2141 domain-containing protein</fullName>
    </submittedName>
</protein>
<dbReference type="AlphaFoldDB" id="A0A506PGD6"/>
<sequence length="139" mass="15264">MKKLALTMTLALVVLIGFSQNGDSFNITVKVNNIKNTTGQIVVGLYNTPDSFLGTPYLGEISKIEGKTITVDFKGVKKGTYAISLFHDENSNTKLDTNFMGIPKERFACSNNASGFMGPPKWDDAKFEVDKNKAIEISF</sequence>
<dbReference type="EMBL" id="VHIQ01000005">
    <property type="protein sequence ID" value="TPV32921.1"/>
    <property type="molecule type" value="Genomic_DNA"/>
</dbReference>
<dbReference type="OrthoDB" id="9788332at2"/>
<feature type="signal peptide" evidence="1">
    <location>
        <begin position="1"/>
        <end position="21"/>
    </location>
</feature>
<dbReference type="RefSeq" id="WP_140990668.1">
    <property type="nucleotide sequence ID" value="NZ_VHIQ01000005.1"/>
</dbReference>
<dbReference type="Pfam" id="PF09912">
    <property type="entry name" value="DUF2141"/>
    <property type="match status" value="1"/>
</dbReference>
<dbReference type="InterPro" id="IPR018673">
    <property type="entry name" value="DUF2141"/>
</dbReference>
<comment type="caution">
    <text evidence="2">The sequence shown here is derived from an EMBL/GenBank/DDBJ whole genome shotgun (WGS) entry which is preliminary data.</text>
</comment>
<gene>
    <name evidence="2" type="ORF">FJ651_11500</name>
</gene>
<proteinExistence type="predicted"/>
<keyword evidence="3" id="KW-1185">Reference proteome</keyword>
<evidence type="ECO:0000256" key="1">
    <source>
        <dbReference type="SAM" id="SignalP"/>
    </source>
</evidence>
<accession>A0A506PGD6</accession>
<feature type="chain" id="PRO_5021217912" evidence="1">
    <location>
        <begin position="22"/>
        <end position="139"/>
    </location>
</feature>
<evidence type="ECO:0000313" key="3">
    <source>
        <dbReference type="Proteomes" id="UP000317332"/>
    </source>
</evidence>